<name>A0A4Y7QDM0_9AGAM</name>
<proteinExistence type="predicted"/>
<feature type="domain" description="DUF6699" evidence="1">
    <location>
        <begin position="97"/>
        <end position="238"/>
    </location>
</feature>
<sequence length="250" mass="29069">MHYPWYYNPPAPFVPPFSTYPRPTPPYANWQHSSPSYPWSPYSWSPYSATWPQAYPTTPGYWPTSAAPYTPAPPIPATPRSYHKSSVLPYSCDMEFSWDVNNHPSSVRQVTLWTPYFQERQVLKVGEMVWPRANAIQVKIPDLPEYWASVSISNKHGVKVPDIIKGIYDHLQTPLLQSEWDYAIPAYFGKKWYEAESKIRHAYTERCRNAHGLFHYELNQGLRRVDVLMGATKFKRLQLDHGLVGTLHRK</sequence>
<evidence type="ECO:0000313" key="3">
    <source>
        <dbReference type="Proteomes" id="UP000294933"/>
    </source>
</evidence>
<keyword evidence="3" id="KW-1185">Reference proteome</keyword>
<evidence type="ECO:0000313" key="2">
    <source>
        <dbReference type="EMBL" id="TDL25361.1"/>
    </source>
</evidence>
<dbReference type="EMBL" id="ML170164">
    <property type="protein sequence ID" value="TDL25361.1"/>
    <property type="molecule type" value="Genomic_DNA"/>
</dbReference>
<organism evidence="2 3">
    <name type="scientific">Rickenella mellea</name>
    <dbReference type="NCBI Taxonomy" id="50990"/>
    <lineage>
        <taxon>Eukaryota</taxon>
        <taxon>Fungi</taxon>
        <taxon>Dikarya</taxon>
        <taxon>Basidiomycota</taxon>
        <taxon>Agaricomycotina</taxon>
        <taxon>Agaricomycetes</taxon>
        <taxon>Hymenochaetales</taxon>
        <taxon>Rickenellaceae</taxon>
        <taxon>Rickenella</taxon>
    </lineage>
</organism>
<dbReference type="VEuPathDB" id="FungiDB:BD410DRAFT_785293"/>
<dbReference type="OrthoDB" id="3241567at2759"/>
<dbReference type="Pfam" id="PF20415">
    <property type="entry name" value="DUF6699"/>
    <property type="match status" value="1"/>
</dbReference>
<dbReference type="STRING" id="50990.A0A4Y7QDM0"/>
<dbReference type="Proteomes" id="UP000294933">
    <property type="component" value="Unassembled WGS sequence"/>
</dbReference>
<reference evidence="2 3" key="1">
    <citation type="submission" date="2018-06" db="EMBL/GenBank/DDBJ databases">
        <title>A transcriptomic atlas of mushroom development highlights an independent origin of complex multicellularity.</title>
        <authorList>
            <consortium name="DOE Joint Genome Institute"/>
            <person name="Krizsan K."/>
            <person name="Almasi E."/>
            <person name="Merenyi Z."/>
            <person name="Sahu N."/>
            <person name="Viragh M."/>
            <person name="Koszo T."/>
            <person name="Mondo S."/>
            <person name="Kiss B."/>
            <person name="Balint B."/>
            <person name="Kues U."/>
            <person name="Barry K."/>
            <person name="Hegedus J.C."/>
            <person name="Henrissat B."/>
            <person name="Johnson J."/>
            <person name="Lipzen A."/>
            <person name="Ohm R."/>
            <person name="Nagy I."/>
            <person name="Pangilinan J."/>
            <person name="Yan J."/>
            <person name="Xiong Y."/>
            <person name="Grigoriev I.V."/>
            <person name="Hibbett D.S."/>
            <person name="Nagy L.G."/>
        </authorList>
    </citation>
    <scope>NUCLEOTIDE SEQUENCE [LARGE SCALE GENOMIC DNA]</scope>
    <source>
        <strain evidence="2 3">SZMC22713</strain>
    </source>
</reference>
<protein>
    <recommendedName>
        <fullName evidence="1">DUF6699 domain-containing protein</fullName>
    </recommendedName>
</protein>
<dbReference type="InterPro" id="IPR046522">
    <property type="entry name" value="DUF6699"/>
</dbReference>
<accession>A0A4Y7QDM0</accession>
<evidence type="ECO:0000259" key="1">
    <source>
        <dbReference type="Pfam" id="PF20415"/>
    </source>
</evidence>
<gene>
    <name evidence="2" type="ORF">BD410DRAFT_785293</name>
</gene>
<dbReference type="AlphaFoldDB" id="A0A4Y7QDM0"/>